<dbReference type="AlphaFoldDB" id="A0A177PB53"/>
<gene>
    <name evidence="1" type="ORF">A1355_18115</name>
</gene>
<reference evidence="2" key="1">
    <citation type="submission" date="2016-03" db="EMBL/GenBank/DDBJ databases">
        <authorList>
            <person name="Heylen K."/>
            <person name="De Vos P."/>
            <person name="Vekeman B."/>
        </authorList>
    </citation>
    <scope>NUCLEOTIDE SEQUENCE [LARGE SCALE GENOMIC DNA]</scope>
    <source>
        <strain evidence="2">R-45383</strain>
    </source>
</reference>
<evidence type="ECO:0000313" key="1">
    <source>
        <dbReference type="EMBL" id="OAI27567.1"/>
    </source>
</evidence>
<comment type="caution">
    <text evidence="1">The sequence shown here is derived from an EMBL/GenBank/DDBJ whole genome shotgun (WGS) entry which is preliminary data.</text>
</comment>
<protein>
    <submittedName>
        <fullName evidence="1">Uncharacterized protein</fullName>
    </submittedName>
</protein>
<proteinExistence type="predicted"/>
<dbReference type="EMBL" id="LUUK01000019">
    <property type="protein sequence ID" value="OAI27567.1"/>
    <property type="molecule type" value="Genomic_DNA"/>
</dbReference>
<keyword evidence="2" id="KW-1185">Reference proteome</keyword>
<evidence type="ECO:0000313" key="2">
    <source>
        <dbReference type="Proteomes" id="UP000077628"/>
    </source>
</evidence>
<dbReference type="RefSeq" id="WP_064024405.1">
    <property type="nucleotide sequence ID" value="NZ_LUUK01000019.1"/>
</dbReference>
<name>A0A177PB53_9GAMM</name>
<accession>A0A177PB53</accession>
<organism evidence="1 2">
    <name type="scientific">Methylomonas koyamae</name>
    <dbReference type="NCBI Taxonomy" id="702114"/>
    <lineage>
        <taxon>Bacteria</taxon>
        <taxon>Pseudomonadati</taxon>
        <taxon>Pseudomonadota</taxon>
        <taxon>Gammaproteobacteria</taxon>
        <taxon>Methylococcales</taxon>
        <taxon>Methylococcaceae</taxon>
        <taxon>Methylomonas</taxon>
    </lineage>
</organism>
<sequence length="87" mass="10336">MINNKTNPVEWSSLMYELEDAKEHLENMIDQMNKDGAIEEDSEFRIRMGHVFAHLNRGWNIRNRVGEYDESERELFSMFPKDLEPCG</sequence>
<dbReference type="Proteomes" id="UP000077628">
    <property type="component" value="Unassembled WGS sequence"/>
</dbReference>
<dbReference type="OrthoDB" id="5958465at2"/>